<keyword evidence="3" id="KW-1185">Reference proteome</keyword>
<evidence type="ECO:0008006" key="4">
    <source>
        <dbReference type="Google" id="ProtNLM"/>
    </source>
</evidence>
<protein>
    <recommendedName>
        <fullName evidence="4">Ubiquitin 3 binding protein But2 C-terminal domain-containing protein</fullName>
    </recommendedName>
</protein>
<dbReference type="RefSeq" id="XP_018031657.1">
    <property type="nucleotide sequence ID" value="XM_018182163.1"/>
</dbReference>
<dbReference type="AlphaFoldDB" id="A0A177C328"/>
<dbReference type="InParanoid" id="A0A177C328"/>
<accession>A0A177C328</accession>
<evidence type="ECO:0000256" key="1">
    <source>
        <dbReference type="SAM" id="SignalP"/>
    </source>
</evidence>
<dbReference type="EMBL" id="KV441557">
    <property type="protein sequence ID" value="OAG01292.1"/>
    <property type="molecule type" value="Genomic_DNA"/>
</dbReference>
<dbReference type="GeneID" id="28765649"/>
<keyword evidence="1" id="KW-0732">Signal</keyword>
<feature type="chain" id="PRO_5008057640" description="Ubiquitin 3 binding protein But2 C-terminal domain-containing protein" evidence="1">
    <location>
        <begin position="20"/>
        <end position="226"/>
    </location>
</feature>
<organism evidence="2 3">
    <name type="scientific">Paraphaeosphaeria sporulosa</name>
    <dbReference type="NCBI Taxonomy" id="1460663"/>
    <lineage>
        <taxon>Eukaryota</taxon>
        <taxon>Fungi</taxon>
        <taxon>Dikarya</taxon>
        <taxon>Ascomycota</taxon>
        <taxon>Pezizomycotina</taxon>
        <taxon>Dothideomycetes</taxon>
        <taxon>Pleosporomycetidae</taxon>
        <taxon>Pleosporales</taxon>
        <taxon>Massarineae</taxon>
        <taxon>Didymosphaeriaceae</taxon>
        <taxon>Paraphaeosphaeria</taxon>
    </lineage>
</organism>
<dbReference type="Proteomes" id="UP000077069">
    <property type="component" value="Unassembled WGS sequence"/>
</dbReference>
<gene>
    <name evidence="2" type="ORF">CC84DRAFT_1208491</name>
</gene>
<reference evidence="2 3" key="1">
    <citation type="submission" date="2016-05" db="EMBL/GenBank/DDBJ databases">
        <title>Comparative analysis of secretome profiles of manganese(II)-oxidizing ascomycete fungi.</title>
        <authorList>
            <consortium name="DOE Joint Genome Institute"/>
            <person name="Zeiner C.A."/>
            <person name="Purvine S.O."/>
            <person name="Zink E.M."/>
            <person name="Wu S."/>
            <person name="Pasa-Tolic L."/>
            <person name="Chaput D.L."/>
            <person name="Haridas S."/>
            <person name="Grigoriev I.V."/>
            <person name="Santelli C.M."/>
            <person name="Hansel C.M."/>
        </authorList>
    </citation>
    <scope>NUCLEOTIDE SEQUENCE [LARGE SCALE GENOMIC DNA]</scope>
    <source>
        <strain evidence="2 3">AP3s5-JAC2a</strain>
    </source>
</reference>
<feature type="signal peptide" evidence="1">
    <location>
        <begin position="1"/>
        <end position="19"/>
    </location>
</feature>
<dbReference type="OrthoDB" id="3743491at2759"/>
<evidence type="ECO:0000313" key="2">
    <source>
        <dbReference type="EMBL" id="OAG01292.1"/>
    </source>
</evidence>
<sequence length="226" mass="24482">MKITAILSAGVATIGIVLAAPAVQYDEAPSSFEALAGSGDKWALHANSVSGNPRMFKSRPIVALGEGTIDGVPQNHAPPTQVHLPPSFGLENFTAHPQSTPVTFTLTHVGGQNGTRYSLTNVTLTNESWKTANFATEYIFYEPNNIIAIGWYTLFNQPCPKRVGCDPLGWDIRAEGNQKLLKPADQTGGAWDAVKTKEGRGWRVVWKSNVATVHNEVRISVVPFDK</sequence>
<evidence type="ECO:0000313" key="3">
    <source>
        <dbReference type="Proteomes" id="UP000077069"/>
    </source>
</evidence>
<name>A0A177C328_9PLEO</name>
<proteinExistence type="predicted"/>